<evidence type="ECO:0000313" key="2">
    <source>
        <dbReference type="EMBL" id="KOM52007.1"/>
    </source>
</evidence>
<accession>A0A0L9VAS5</accession>
<name>A0A0L9VAS5_PHAAN</name>
<feature type="region of interest" description="Disordered" evidence="1">
    <location>
        <begin position="144"/>
        <end position="172"/>
    </location>
</feature>
<organism evidence="2 3">
    <name type="scientific">Phaseolus angularis</name>
    <name type="common">Azuki bean</name>
    <name type="synonym">Vigna angularis</name>
    <dbReference type="NCBI Taxonomy" id="3914"/>
    <lineage>
        <taxon>Eukaryota</taxon>
        <taxon>Viridiplantae</taxon>
        <taxon>Streptophyta</taxon>
        <taxon>Embryophyta</taxon>
        <taxon>Tracheophyta</taxon>
        <taxon>Spermatophyta</taxon>
        <taxon>Magnoliopsida</taxon>
        <taxon>eudicotyledons</taxon>
        <taxon>Gunneridae</taxon>
        <taxon>Pentapetalae</taxon>
        <taxon>rosids</taxon>
        <taxon>fabids</taxon>
        <taxon>Fabales</taxon>
        <taxon>Fabaceae</taxon>
        <taxon>Papilionoideae</taxon>
        <taxon>50 kb inversion clade</taxon>
        <taxon>NPAAA clade</taxon>
        <taxon>indigoferoid/millettioid clade</taxon>
        <taxon>Phaseoleae</taxon>
        <taxon>Vigna</taxon>
    </lineage>
</organism>
<gene>
    <name evidence="2" type="ORF">LR48_Vigan09g066600</name>
</gene>
<protein>
    <submittedName>
        <fullName evidence="2">Uncharacterized protein</fullName>
    </submittedName>
</protein>
<dbReference type="AlphaFoldDB" id="A0A0L9VAS5"/>
<dbReference type="Gramene" id="KOM52007">
    <property type="protein sequence ID" value="KOM52007"/>
    <property type="gene ID" value="LR48_Vigan09g066600"/>
</dbReference>
<dbReference type="EMBL" id="CM003379">
    <property type="protein sequence ID" value="KOM52007.1"/>
    <property type="molecule type" value="Genomic_DNA"/>
</dbReference>
<evidence type="ECO:0000256" key="1">
    <source>
        <dbReference type="SAM" id="MobiDB-lite"/>
    </source>
</evidence>
<proteinExistence type="predicted"/>
<feature type="region of interest" description="Disordered" evidence="1">
    <location>
        <begin position="1"/>
        <end position="38"/>
    </location>
</feature>
<reference evidence="3" key="1">
    <citation type="journal article" date="2015" name="Proc. Natl. Acad. Sci. U.S.A.">
        <title>Genome sequencing of adzuki bean (Vigna angularis) provides insight into high starch and low fat accumulation and domestication.</title>
        <authorList>
            <person name="Yang K."/>
            <person name="Tian Z."/>
            <person name="Chen C."/>
            <person name="Luo L."/>
            <person name="Zhao B."/>
            <person name="Wang Z."/>
            <person name="Yu L."/>
            <person name="Li Y."/>
            <person name="Sun Y."/>
            <person name="Li W."/>
            <person name="Chen Y."/>
            <person name="Li Y."/>
            <person name="Zhang Y."/>
            <person name="Ai D."/>
            <person name="Zhao J."/>
            <person name="Shang C."/>
            <person name="Ma Y."/>
            <person name="Wu B."/>
            <person name="Wang M."/>
            <person name="Gao L."/>
            <person name="Sun D."/>
            <person name="Zhang P."/>
            <person name="Guo F."/>
            <person name="Wang W."/>
            <person name="Li Y."/>
            <person name="Wang J."/>
            <person name="Varshney R.K."/>
            <person name="Wang J."/>
            <person name="Ling H.Q."/>
            <person name="Wan P."/>
        </authorList>
    </citation>
    <scope>NUCLEOTIDE SEQUENCE</scope>
    <source>
        <strain evidence="3">cv. Jingnong 6</strain>
    </source>
</reference>
<sequence length="172" mass="19074">MGADHPTQHQASEAAPEEHYSQRSSFDAKSTHHLHSNPPNELVEVLSVEILREATLRDLPNELSVVDEVHDEENFVFGGTTGSKIEERVTQLKGRIEMGQSQNSIFVSKCKWGCGYDFSSGGGVSKDGSRVALTHCPVEVKRERRQKRRRSVVEAEEKVDDGGIVGDTTRES</sequence>
<evidence type="ECO:0000313" key="3">
    <source>
        <dbReference type="Proteomes" id="UP000053144"/>
    </source>
</evidence>
<dbReference type="Proteomes" id="UP000053144">
    <property type="component" value="Chromosome 9"/>
</dbReference>